<dbReference type="InterPro" id="IPR003663">
    <property type="entry name" value="Sugar/inositol_transpt"/>
</dbReference>
<keyword evidence="5 7" id="KW-1133">Transmembrane helix</keyword>
<dbReference type="GO" id="GO:0022857">
    <property type="term" value="F:transmembrane transporter activity"/>
    <property type="evidence" value="ECO:0007669"/>
    <property type="project" value="InterPro"/>
</dbReference>
<keyword evidence="6 7" id="KW-0472">Membrane</keyword>
<feature type="transmembrane region" description="Helical" evidence="7">
    <location>
        <begin position="498"/>
        <end position="518"/>
    </location>
</feature>
<keyword evidence="3" id="KW-0813">Transport</keyword>
<dbReference type="InterPro" id="IPR020846">
    <property type="entry name" value="MFS_dom"/>
</dbReference>
<feature type="transmembrane region" description="Helical" evidence="7">
    <location>
        <begin position="804"/>
        <end position="826"/>
    </location>
</feature>
<sequence>MSIKPENKQRVIESYDRLLKVLESEIALIEKSGPSFVPEIDFNDICENDGRLPEAFANIVRDRGCVILRNVVNEEQAIAWEASLRDYVHRHPGVGGHPAKRPAAWNTFWTPAQVQIRSHPAVMEAMSAVSRLWHAADPSTPIDFDSQVVYPDRFRIRYPSDDADQFPLPSHLDSGAIERWEDEENRKNFAAIFEGKWEDWDGWAADFRGAAKTDLYQTGISCSTWRSLQGWLSLSHTNTGEGTLRLLPSLKTSVAYIMLRPLFHTGEYNDSLPTFPGSTPGRTQFFPTPEHHPHLEIEKAIVGIPPVRPGDYVFWHCDLVHGVDQLNQGKNDSSVSYNACNPLTPHNADSLIGTRAAFAKVDVPVDFMRGQGNNEREYEHEDHGAQRENILSEAGLKAMGMLRFNEDEEGLTPGQKEEKTAQLGGIGFGIDYGYWSGMLAMPQFLRDFGVYDVKTQSWGIPSTWQSAGSGPPIAGLAVGALVAGMVGNILGRLKTFRLSSVISIVGIVIQCASMGSYWQIMVGRIINSLALGILANTVPAYLAEVSPLSIRGTLVNCYQFSISIGAILVNTTNWGMHQRTDQWAYRLVLLLQLIVPVVFVIGSFFVPESPRWLIGKGRDTDAAGSLRTLRTDTSPEVIEQEIQLIMAAEEENKSQFDQSWIECFKGPNLRRTLIATGVQCLQQAQGNSFMATYSVVFLKLLGIQDVYKIQIFKSLTMAGACGFGFYIPDRFGRRWLLIITALTLFVGMYTISGIEASGLSSHKSGQRTATAFIFIWEAAMSIGWSSCVWIVTAEVPTLQLREKTITIASFIGFCVSILITFLTPFIQDSGYGNLGSKIGFFYGGFSFFAAVWAYFFYPETGFRSLEELDELFQNNVSVWRFRSYQTSGFGAQLAEVEDSAHHGLAVSEKPTVEQEENLA</sequence>
<dbReference type="SUPFAM" id="SSF51197">
    <property type="entry name" value="Clavaminate synthase-like"/>
    <property type="match status" value="1"/>
</dbReference>
<dbReference type="SUPFAM" id="SSF103473">
    <property type="entry name" value="MFS general substrate transporter"/>
    <property type="match status" value="1"/>
</dbReference>
<dbReference type="GeneID" id="81596346"/>
<feature type="transmembrane region" description="Helical" evidence="7">
    <location>
        <begin position="838"/>
        <end position="857"/>
    </location>
</feature>
<dbReference type="InterPro" id="IPR036259">
    <property type="entry name" value="MFS_trans_sf"/>
</dbReference>
<comment type="subcellular location">
    <subcellularLocation>
        <location evidence="1">Membrane</location>
        <topology evidence="1">Multi-pass membrane protein</topology>
    </subcellularLocation>
</comment>
<evidence type="ECO:0000313" key="10">
    <source>
        <dbReference type="Proteomes" id="UP001213681"/>
    </source>
</evidence>
<dbReference type="InterPro" id="IPR027443">
    <property type="entry name" value="IPNS-like_sf"/>
</dbReference>
<proteinExistence type="inferred from homology"/>
<accession>A0AAD6G7F5</accession>
<reference evidence="9" key="2">
    <citation type="journal article" date="2023" name="IMA Fungus">
        <title>Comparative genomic study of the Penicillium genus elucidates a diverse pangenome and 15 lateral gene transfer events.</title>
        <authorList>
            <person name="Petersen C."/>
            <person name="Sorensen T."/>
            <person name="Nielsen M.R."/>
            <person name="Sondergaard T.E."/>
            <person name="Sorensen J.L."/>
            <person name="Fitzpatrick D.A."/>
            <person name="Frisvad J.C."/>
            <person name="Nielsen K.L."/>
        </authorList>
    </citation>
    <scope>NUCLEOTIDE SEQUENCE</scope>
    <source>
        <strain evidence="9">IBT 16125</strain>
    </source>
</reference>
<dbReference type="PROSITE" id="PS50850">
    <property type="entry name" value="MFS"/>
    <property type="match status" value="1"/>
</dbReference>
<keyword evidence="10" id="KW-1185">Reference proteome</keyword>
<dbReference type="RefSeq" id="XP_056770210.1">
    <property type="nucleotide sequence ID" value="XM_056906103.1"/>
</dbReference>
<evidence type="ECO:0000256" key="6">
    <source>
        <dbReference type="ARBA" id="ARBA00023136"/>
    </source>
</evidence>
<gene>
    <name evidence="9" type="ORF">N7458_002720</name>
</gene>
<dbReference type="PANTHER" id="PTHR30613:SF1">
    <property type="entry name" value="DUF1479 DOMAIN PROTEIN (AFU_ORTHOLOGUE AFUA_5G09280)"/>
    <property type="match status" value="1"/>
</dbReference>
<evidence type="ECO:0000313" key="9">
    <source>
        <dbReference type="EMBL" id="KAJ5461168.1"/>
    </source>
</evidence>
<protein>
    <recommendedName>
        <fullName evidence="8">Major facilitator superfamily (MFS) profile domain-containing protein</fullName>
    </recommendedName>
</protein>
<feature type="transmembrane region" description="Helical" evidence="7">
    <location>
        <begin position="583"/>
        <end position="606"/>
    </location>
</feature>
<feature type="transmembrane region" description="Helical" evidence="7">
    <location>
        <begin position="554"/>
        <end position="571"/>
    </location>
</feature>
<dbReference type="PRINTS" id="PR00171">
    <property type="entry name" value="SUGRTRNSPORT"/>
</dbReference>
<dbReference type="NCBIfam" id="TIGR00879">
    <property type="entry name" value="SP"/>
    <property type="match status" value="1"/>
</dbReference>
<keyword evidence="4 7" id="KW-0812">Transmembrane</keyword>
<feature type="transmembrane region" description="Helical" evidence="7">
    <location>
        <begin position="735"/>
        <end position="751"/>
    </location>
</feature>
<evidence type="ECO:0000256" key="7">
    <source>
        <dbReference type="SAM" id="Phobius"/>
    </source>
</evidence>
<dbReference type="Pfam" id="PF00083">
    <property type="entry name" value="Sugar_tr"/>
    <property type="match status" value="1"/>
</dbReference>
<evidence type="ECO:0000256" key="3">
    <source>
        <dbReference type="ARBA" id="ARBA00022448"/>
    </source>
</evidence>
<dbReference type="Proteomes" id="UP001213681">
    <property type="component" value="Unassembled WGS sequence"/>
</dbReference>
<evidence type="ECO:0000256" key="1">
    <source>
        <dbReference type="ARBA" id="ARBA00004141"/>
    </source>
</evidence>
<feature type="domain" description="Major facilitator superfamily (MFS) profile" evidence="8">
    <location>
        <begin position="417"/>
        <end position="861"/>
    </location>
</feature>
<dbReference type="FunFam" id="1.20.1250.20:FF:000078">
    <property type="entry name" value="MFS maltose transporter, putative"/>
    <property type="match status" value="1"/>
</dbReference>
<feature type="transmembrane region" description="Helical" evidence="7">
    <location>
        <begin position="473"/>
        <end position="491"/>
    </location>
</feature>
<dbReference type="Pfam" id="PF07350">
    <property type="entry name" value="Gig2-like"/>
    <property type="match status" value="1"/>
</dbReference>
<feature type="transmembrane region" description="Helical" evidence="7">
    <location>
        <begin position="771"/>
        <end position="792"/>
    </location>
</feature>
<dbReference type="Gene3D" id="2.60.120.330">
    <property type="entry name" value="B-lactam Antibiotic, Isopenicillin N Synthase, Chain"/>
    <property type="match status" value="1"/>
</dbReference>
<comment type="caution">
    <text evidence="9">The sequence shown here is derived from an EMBL/GenBank/DDBJ whole genome shotgun (WGS) entry which is preliminary data.</text>
</comment>
<dbReference type="EMBL" id="JAPVEA010000002">
    <property type="protein sequence ID" value="KAJ5461168.1"/>
    <property type="molecule type" value="Genomic_DNA"/>
</dbReference>
<name>A0AAD6G7F5_9EURO</name>
<evidence type="ECO:0000256" key="2">
    <source>
        <dbReference type="ARBA" id="ARBA00010992"/>
    </source>
</evidence>
<dbReference type="InterPro" id="IPR010856">
    <property type="entry name" value="Gig2-like"/>
</dbReference>
<dbReference type="PANTHER" id="PTHR30613">
    <property type="entry name" value="UNCHARACTERIZED PROTEIN YBIU-RELATED"/>
    <property type="match status" value="1"/>
</dbReference>
<evidence type="ECO:0000256" key="4">
    <source>
        <dbReference type="ARBA" id="ARBA00022692"/>
    </source>
</evidence>
<dbReference type="Gene3D" id="1.20.1250.20">
    <property type="entry name" value="MFS general substrate transporter like domains"/>
    <property type="match status" value="1"/>
</dbReference>
<dbReference type="AlphaFoldDB" id="A0AAD6G7F5"/>
<dbReference type="GO" id="GO:0016020">
    <property type="term" value="C:membrane"/>
    <property type="evidence" value="ECO:0007669"/>
    <property type="project" value="UniProtKB-SubCell"/>
</dbReference>
<reference evidence="9" key="1">
    <citation type="submission" date="2022-12" db="EMBL/GenBank/DDBJ databases">
        <authorList>
            <person name="Petersen C."/>
        </authorList>
    </citation>
    <scope>NUCLEOTIDE SEQUENCE</scope>
    <source>
        <strain evidence="9">IBT 16125</strain>
    </source>
</reference>
<evidence type="ECO:0000259" key="8">
    <source>
        <dbReference type="PROSITE" id="PS50850"/>
    </source>
</evidence>
<evidence type="ECO:0000256" key="5">
    <source>
        <dbReference type="ARBA" id="ARBA00022989"/>
    </source>
</evidence>
<organism evidence="9 10">
    <name type="scientific">Penicillium daleae</name>
    <dbReference type="NCBI Taxonomy" id="63821"/>
    <lineage>
        <taxon>Eukaryota</taxon>
        <taxon>Fungi</taxon>
        <taxon>Dikarya</taxon>
        <taxon>Ascomycota</taxon>
        <taxon>Pezizomycotina</taxon>
        <taxon>Eurotiomycetes</taxon>
        <taxon>Eurotiomycetidae</taxon>
        <taxon>Eurotiales</taxon>
        <taxon>Aspergillaceae</taxon>
        <taxon>Penicillium</taxon>
    </lineage>
</organism>
<dbReference type="InterPro" id="IPR005828">
    <property type="entry name" value="MFS_sugar_transport-like"/>
</dbReference>
<comment type="similarity">
    <text evidence="2">Belongs to the major facilitator superfamily. Sugar transporter (TC 2.A.1.1) family.</text>
</comment>